<organism evidence="1 2">
    <name type="scientific">Entomophthora muscae</name>
    <dbReference type="NCBI Taxonomy" id="34485"/>
    <lineage>
        <taxon>Eukaryota</taxon>
        <taxon>Fungi</taxon>
        <taxon>Fungi incertae sedis</taxon>
        <taxon>Zoopagomycota</taxon>
        <taxon>Entomophthoromycotina</taxon>
        <taxon>Entomophthoromycetes</taxon>
        <taxon>Entomophthorales</taxon>
        <taxon>Entomophthoraceae</taxon>
        <taxon>Entomophthora</taxon>
    </lineage>
</organism>
<name>A0ACC2UD62_9FUNG</name>
<evidence type="ECO:0000313" key="2">
    <source>
        <dbReference type="Proteomes" id="UP001165960"/>
    </source>
</evidence>
<protein>
    <submittedName>
        <fullName evidence="1">Uncharacterized protein</fullName>
    </submittedName>
</protein>
<dbReference type="Proteomes" id="UP001165960">
    <property type="component" value="Unassembled WGS sequence"/>
</dbReference>
<comment type="caution">
    <text evidence="1">The sequence shown here is derived from an EMBL/GenBank/DDBJ whole genome shotgun (WGS) entry which is preliminary data.</text>
</comment>
<sequence length="438" mass="49936">MKLFILALVSLVVDSVQGVNIEDFPSESIEGDPHIDDQDYYLSYYSYISEKDRYSDQLHYCEIDFNENFPNEYTPAIKSFKRLLDNSIANGKPYAAIYINAENHEIQEQGDPLIPYIKNNIFPSYVRIRLPYISNSQVLEDLMKAAKEKNLDIEIFLKDNVPLQTLKKLTGVVFRSYDKEYVKAAHDEGIPLFLLEDEVIAILSHEESSMVKPTTENIMAQEKTVLSDISPEKNDFITVNLFNYMHDNNIKDGFTAIKDCNDGSCLLDRDELEGTDVYIGLIFDPDFSMKYPPTPDVFKSFLTSHNENKRPYTGIHIQAEDYPILEHTNPLIAYINEIAIGQGNRFPKNSLITLPYNPDSQVFDQLVTQAVEKFKTVFISLQDTQVPPRTLKKFTGAVFISSDSVYAEANSRDGIKMVHARFKTGKPEEAFSSTLDVC</sequence>
<evidence type="ECO:0000313" key="1">
    <source>
        <dbReference type="EMBL" id="KAJ9084817.1"/>
    </source>
</evidence>
<accession>A0ACC2UD62</accession>
<keyword evidence="2" id="KW-1185">Reference proteome</keyword>
<reference evidence="1" key="1">
    <citation type="submission" date="2022-04" db="EMBL/GenBank/DDBJ databases">
        <title>Genome of the entomopathogenic fungus Entomophthora muscae.</title>
        <authorList>
            <person name="Elya C."/>
            <person name="Lovett B.R."/>
            <person name="Lee E."/>
            <person name="Macias A.M."/>
            <person name="Hajek A.E."/>
            <person name="De Bivort B.L."/>
            <person name="Kasson M.T."/>
            <person name="De Fine Licht H.H."/>
            <person name="Stajich J.E."/>
        </authorList>
    </citation>
    <scope>NUCLEOTIDE SEQUENCE</scope>
    <source>
        <strain evidence="1">Berkeley</strain>
    </source>
</reference>
<gene>
    <name evidence="1" type="ORF">DSO57_1020382</name>
</gene>
<proteinExistence type="predicted"/>
<dbReference type="EMBL" id="QTSX02000805">
    <property type="protein sequence ID" value="KAJ9084817.1"/>
    <property type="molecule type" value="Genomic_DNA"/>
</dbReference>